<dbReference type="Proteomes" id="UP000186817">
    <property type="component" value="Unassembled WGS sequence"/>
</dbReference>
<sequence>MDLTGSMSMSPNGNVVLRPRAGEAPESSPWVLDDEPKDGNGRQSRRSPYQLHEFNSAETRTGDSGTYS</sequence>
<proteinExistence type="predicted"/>
<evidence type="ECO:0000313" key="2">
    <source>
        <dbReference type="EMBL" id="OLP92854.1"/>
    </source>
</evidence>
<accession>A0A1Q9DCB6</accession>
<gene>
    <name evidence="2" type="ORF">AK812_SmicGene25282</name>
</gene>
<feature type="compositionally biased region" description="Polar residues" evidence="1">
    <location>
        <begin position="56"/>
        <end position="68"/>
    </location>
</feature>
<feature type="compositionally biased region" description="Polar residues" evidence="1">
    <location>
        <begin position="1"/>
        <end position="13"/>
    </location>
</feature>
<dbReference type="EMBL" id="LSRX01000605">
    <property type="protein sequence ID" value="OLP92854.1"/>
    <property type="molecule type" value="Genomic_DNA"/>
</dbReference>
<comment type="caution">
    <text evidence="2">The sequence shown here is derived from an EMBL/GenBank/DDBJ whole genome shotgun (WGS) entry which is preliminary data.</text>
</comment>
<dbReference type="AlphaFoldDB" id="A0A1Q9DCB6"/>
<organism evidence="2 3">
    <name type="scientific">Symbiodinium microadriaticum</name>
    <name type="common">Dinoflagellate</name>
    <name type="synonym">Zooxanthella microadriatica</name>
    <dbReference type="NCBI Taxonomy" id="2951"/>
    <lineage>
        <taxon>Eukaryota</taxon>
        <taxon>Sar</taxon>
        <taxon>Alveolata</taxon>
        <taxon>Dinophyceae</taxon>
        <taxon>Suessiales</taxon>
        <taxon>Symbiodiniaceae</taxon>
        <taxon>Symbiodinium</taxon>
    </lineage>
</organism>
<keyword evidence="3" id="KW-1185">Reference proteome</keyword>
<name>A0A1Q9DCB6_SYMMI</name>
<protein>
    <submittedName>
        <fullName evidence="2">Uncharacterized protein</fullName>
    </submittedName>
</protein>
<evidence type="ECO:0000256" key="1">
    <source>
        <dbReference type="SAM" id="MobiDB-lite"/>
    </source>
</evidence>
<dbReference type="OrthoDB" id="10383608at2759"/>
<evidence type="ECO:0000313" key="3">
    <source>
        <dbReference type="Proteomes" id="UP000186817"/>
    </source>
</evidence>
<reference evidence="2 3" key="1">
    <citation type="submission" date="2016-02" db="EMBL/GenBank/DDBJ databases">
        <title>Genome analysis of coral dinoflagellate symbionts highlights evolutionary adaptations to a symbiotic lifestyle.</title>
        <authorList>
            <person name="Aranda M."/>
            <person name="Li Y."/>
            <person name="Liew Y.J."/>
            <person name="Baumgarten S."/>
            <person name="Simakov O."/>
            <person name="Wilson M."/>
            <person name="Piel J."/>
            <person name="Ashoor H."/>
            <person name="Bougouffa S."/>
            <person name="Bajic V.B."/>
            <person name="Ryu T."/>
            <person name="Ravasi T."/>
            <person name="Bayer T."/>
            <person name="Micklem G."/>
            <person name="Kim H."/>
            <person name="Bhak J."/>
            <person name="Lajeunesse T.C."/>
            <person name="Voolstra C.R."/>
        </authorList>
    </citation>
    <scope>NUCLEOTIDE SEQUENCE [LARGE SCALE GENOMIC DNA]</scope>
    <source>
        <strain evidence="2 3">CCMP2467</strain>
    </source>
</reference>
<feature type="region of interest" description="Disordered" evidence="1">
    <location>
        <begin position="1"/>
        <end position="68"/>
    </location>
</feature>